<dbReference type="SUPFAM" id="SSF57850">
    <property type="entry name" value="RING/U-box"/>
    <property type="match status" value="1"/>
</dbReference>
<evidence type="ECO:0000259" key="6">
    <source>
        <dbReference type="PROSITE" id="PS50016"/>
    </source>
</evidence>
<gene>
    <name evidence="8" type="ORF">CYNAS_LOCUS15918</name>
</gene>
<evidence type="ECO:0000256" key="1">
    <source>
        <dbReference type="ARBA" id="ARBA00022723"/>
    </source>
</evidence>
<feature type="compositionally biased region" description="Basic and acidic residues" evidence="5">
    <location>
        <begin position="956"/>
        <end position="983"/>
    </location>
</feature>
<feature type="compositionally biased region" description="Basic and acidic residues" evidence="5">
    <location>
        <begin position="1105"/>
        <end position="1114"/>
    </location>
</feature>
<keyword evidence="9" id="KW-1185">Reference proteome</keyword>
<feature type="compositionally biased region" description="Acidic residues" evidence="5">
    <location>
        <begin position="195"/>
        <end position="242"/>
    </location>
</feature>
<feature type="compositionally biased region" description="Basic and acidic residues" evidence="5">
    <location>
        <begin position="684"/>
        <end position="875"/>
    </location>
</feature>
<feature type="domain" description="PHD-type" evidence="6">
    <location>
        <begin position="100"/>
        <end position="151"/>
    </location>
</feature>
<dbReference type="Proteomes" id="UP001176961">
    <property type="component" value="Unassembled WGS sequence"/>
</dbReference>
<evidence type="ECO:0000256" key="2">
    <source>
        <dbReference type="ARBA" id="ARBA00022771"/>
    </source>
</evidence>
<dbReference type="InterPro" id="IPR013083">
    <property type="entry name" value="Znf_RING/FYVE/PHD"/>
</dbReference>
<dbReference type="CDD" id="cd15525">
    <property type="entry name" value="PHD_UHRF1_2"/>
    <property type="match status" value="1"/>
</dbReference>
<dbReference type="InterPro" id="IPR019787">
    <property type="entry name" value="Znf_PHD-finger"/>
</dbReference>
<feature type="compositionally biased region" description="Basic residues" evidence="5">
    <location>
        <begin position="275"/>
        <end position="311"/>
    </location>
</feature>
<feature type="compositionally biased region" description="Basic and acidic residues" evidence="5">
    <location>
        <begin position="639"/>
        <end position="655"/>
    </location>
</feature>
<evidence type="ECO:0008006" key="10">
    <source>
        <dbReference type="Google" id="ProtNLM"/>
    </source>
</evidence>
<feature type="region of interest" description="Disordered" evidence="5">
    <location>
        <begin position="195"/>
        <end position="335"/>
    </location>
</feature>
<dbReference type="InterPro" id="IPR047157">
    <property type="entry name" value="PHRF1/Atg35"/>
</dbReference>
<sequence>MASPGPSQRRSSDGSDDVCPICLCPMDEGFSRPENCQHRFDLDCLTEWSKLRLSCPSCRAGFGAIYTYEIVESKPKLLKVQKMEPPKEAEPFEEANPLDFTFCEICGGGQHEELLLICDQCDKGFHTYCLTPPLDGVPATEQWFCPQCEERRISLPSTSRRATAPSARTIRFIQRTALAERVRRVLQRSRRIFDEVEETSESESADVEDEEEEEEEGELVEEDGDEESEETSEEEEVPEFFDDDARVLAEIGDDEEPALPSVQRRTKKQREAAAKKKKTTKTKKGKRKTSKRTTKGKKRRSKGKRRVRERRTRTADTKKGPLDAFVTRRGGSHDPVARLSLLGAGLEPVADDDPLITENSRRFDRPLLRRKDSRNAPSSTVAKNEAVDEEKPAADSCDLLGSIIPEQVKTLAPGRLFAIGGGRFNTTDDFEKYKERKTNLLSSELKAKLGIPVDEKDAVESKSDVSKSRDKMKEKVPSSKPDERRNVTGNSLPHGSSLGMPHRSGESTSREGTSKDLRRRDEHRMAEDKYSSSSKRDGDSYRGDRDERRRDYSDSGDSRSSRNDRIYPQRHSEERNWRDGAGDETRAGNRRWEREDDNRRKYEQPRGVVRQFGTTVRNELDPPGRVHNQGSSGRNVYEPFREMDRRPDRTIDKHSVRSLGSVRSNYERPKDDRGSSSSSNVSKLQDRRDSPNLQDRRDASRLQDRRDAPEPHVRRDSPEVQERRDAYKAKDRRDAYKPLDKRNTPELQLDRNDAPEPKERRYAPTIQEKRDAPRSHDRRDAPEPEDRRHAPTVREKKDAPRLLDRNDAPEPKERRYAPTIQEKRDAPRLHDRDAPEAEDRRHAPIIREKKDAPRLRDRGDASKLQDRRDAPELQDRGTAPIQDKRDIRRGDDRRSHERPREVSVQTSPEKPRRHERNDRVDSRSRSPRRPEQLIDEIRKNTRDLAHSSDVSGHRHSRDEIARTERPAMNKAKTEESEQEDKGSAKKPALRNAAGSLEKAENVWMPTLPSTSALAVTNAASETPATPSVTKHDEEKNSNERVKIIEGFAKEAIKQYKRDITVEEYKNVMRAVVRDCYKKRIMDGVKIKDKVDESVRAVKNGMQLDVGHHSSKRPETSGGSSVVPVKRQKISV</sequence>
<keyword evidence="3" id="KW-0862">Zinc</keyword>
<dbReference type="Pfam" id="PF13639">
    <property type="entry name" value="zf-RING_2"/>
    <property type="match status" value="1"/>
</dbReference>
<evidence type="ECO:0000256" key="3">
    <source>
        <dbReference type="ARBA" id="ARBA00022833"/>
    </source>
</evidence>
<feature type="compositionally biased region" description="Polar residues" evidence="5">
    <location>
        <begin position="1015"/>
        <end position="1028"/>
    </location>
</feature>
<dbReference type="InterPro" id="IPR001841">
    <property type="entry name" value="Znf_RING"/>
</dbReference>
<dbReference type="PROSITE" id="PS50089">
    <property type="entry name" value="ZF_RING_2"/>
    <property type="match status" value="1"/>
</dbReference>
<dbReference type="InterPro" id="IPR001965">
    <property type="entry name" value="Znf_PHD"/>
</dbReference>
<accession>A0AA36MAX9</accession>
<dbReference type="SUPFAM" id="SSF57903">
    <property type="entry name" value="FYVE/PHD zinc finger"/>
    <property type="match status" value="1"/>
</dbReference>
<feature type="compositionally biased region" description="Basic and acidic residues" evidence="5">
    <location>
        <begin position="453"/>
        <end position="486"/>
    </location>
</feature>
<feature type="compositionally biased region" description="Basic and acidic residues" evidence="5">
    <location>
        <begin position="503"/>
        <end position="604"/>
    </location>
</feature>
<feature type="compositionally biased region" description="Basic and acidic residues" evidence="5">
    <location>
        <begin position="312"/>
        <end position="321"/>
    </location>
</feature>
<dbReference type="PROSITE" id="PS50016">
    <property type="entry name" value="ZF_PHD_2"/>
    <property type="match status" value="1"/>
</dbReference>
<comment type="caution">
    <text evidence="8">The sequence shown here is derived from an EMBL/GenBank/DDBJ whole genome shotgun (WGS) entry which is preliminary data.</text>
</comment>
<name>A0AA36MAX9_CYLNA</name>
<dbReference type="SMART" id="SM00184">
    <property type="entry name" value="RING"/>
    <property type="match status" value="2"/>
</dbReference>
<dbReference type="InterPro" id="IPR011011">
    <property type="entry name" value="Znf_FYVE_PHD"/>
</dbReference>
<feature type="domain" description="RING-type" evidence="7">
    <location>
        <begin position="19"/>
        <end position="59"/>
    </location>
</feature>
<feature type="compositionally biased region" description="Basic and acidic residues" evidence="5">
    <location>
        <begin position="665"/>
        <end position="674"/>
    </location>
</feature>
<dbReference type="EMBL" id="CATQJL010000305">
    <property type="protein sequence ID" value="CAJ0603935.1"/>
    <property type="molecule type" value="Genomic_DNA"/>
</dbReference>
<keyword evidence="1" id="KW-0479">Metal-binding</keyword>
<dbReference type="AlphaFoldDB" id="A0AA36MAX9"/>
<protein>
    <recommendedName>
        <fullName evidence="10">PHD and RING finger domain-containing protein 1</fullName>
    </recommendedName>
</protein>
<feature type="region of interest" description="Disordered" evidence="5">
    <location>
        <begin position="1015"/>
        <end position="1037"/>
    </location>
</feature>
<dbReference type="PANTHER" id="PTHR12618:SF20">
    <property type="entry name" value="PHD AND RING FINGER DOMAIN-CONTAINING PROTEIN 1"/>
    <property type="match status" value="1"/>
</dbReference>
<evidence type="ECO:0000259" key="7">
    <source>
        <dbReference type="PROSITE" id="PS50089"/>
    </source>
</evidence>
<proteinExistence type="predicted"/>
<dbReference type="Pfam" id="PF00628">
    <property type="entry name" value="PHD"/>
    <property type="match status" value="1"/>
</dbReference>
<evidence type="ECO:0000256" key="4">
    <source>
        <dbReference type="PROSITE-ProRule" id="PRU00175"/>
    </source>
</evidence>
<dbReference type="PANTHER" id="PTHR12618">
    <property type="entry name" value="PHD AND RING FINGER DOMAIN-CONTAINING PROTEIN 1"/>
    <property type="match status" value="1"/>
</dbReference>
<evidence type="ECO:0000313" key="8">
    <source>
        <dbReference type="EMBL" id="CAJ0603935.1"/>
    </source>
</evidence>
<dbReference type="Gene3D" id="3.30.40.10">
    <property type="entry name" value="Zinc/RING finger domain, C3HC4 (zinc finger)"/>
    <property type="match status" value="2"/>
</dbReference>
<feature type="region of interest" description="Disordered" evidence="5">
    <location>
        <begin position="448"/>
        <end position="989"/>
    </location>
</feature>
<dbReference type="SMART" id="SM00249">
    <property type="entry name" value="PHD"/>
    <property type="match status" value="1"/>
</dbReference>
<dbReference type="GO" id="GO:0008270">
    <property type="term" value="F:zinc ion binding"/>
    <property type="evidence" value="ECO:0007669"/>
    <property type="project" value="UniProtKB-KW"/>
</dbReference>
<keyword evidence="2 4" id="KW-0863">Zinc-finger</keyword>
<evidence type="ECO:0000256" key="5">
    <source>
        <dbReference type="SAM" id="MobiDB-lite"/>
    </source>
</evidence>
<reference evidence="8" key="1">
    <citation type="submission" date="2023-07" db="EMBL/GenBank/DDBJ databases">
        <authorList>
            <consortium name="CYATHOMIX"/>
        </authorList>
    </citation>
    <scope>NUCLEOTIDE SEQUENCE</scope>
    <source>
        <strain evidence="8">N/A</strain>
    </source>
</reference>
<feature type="region of interest" description="Disordered" evidence="5">
    <location>
        <begin position="366"/>
        <end position="392"/>
    </location>
</feature>
<feature type="compositionally biased region" description="Basic and acidic residues" evidence="5">
    <location>
        <begin position="909"/>
        <end position="946"/>
    </location>
</feature>
<dbReference type="PROSITE" id="PS01359">
    <property type="entry name" value="ZF_PHD_1"/>
    <property type="match status" value="1"/>
</dbReference>
<organism evidence="8 9">
    <name type="scientific">Cylicocyclus nassatus</name>
    <name type="common">Nematode worm</name>
    <dbReference type="NCBI Taxonomy" id="53992"/>
    <lineage>
        <taxon>Eukaryota</taxon>
        <taxon>Metazoa</taxon>
        <taxon>Ecdysozoa</taxon>
        <taxon>Nematoda</taxon>
        <taxon>Chromadorea</taxon>
        <taxon>Rhabditida</taxon>
        <taxon>Rhabditina</taxon>
        <taxon>Rhabditomorpha</taxon>
        <taxon>Strongyloidea</taxon>
        <taxon>Strongylidae</taxon>
        <taxon>Cylicocyclus</taxon>
    </lineage>
</organism>
<feature type="compositionally biased region" description="Basic and acidic residues" evidence="5">
    <location>
        <begin position="882"/>
        <end position="901"/>
    </location>
</feature>
<evidence type="ECO:0000313" key="9">
    <source>
        <dbReference type="Proteomes" id="UP001176961"/>
    </source>
</evidence>
<dbReference type="InterPro" id="IPR019786">
    <property type="entry name" value="Zinc_finger_PHD-type_CS"/>
</dbReference>
<feature type="region of interest" description="Disordered" evidence="5">
    <location>
        <begin position="1100"/>
        <end position="1131"/>
    </location>
</feature>